<dbReference type="InterPro" id="IPR032466">
    <property type="entry name" value="Metal_Hydrolase"/>
</dbReference>
<comment type="cofactor">
    <cofactor evidence="1">
        <name>Zn(2+)</name>
        <dbReference type="ChEBI" id="CHEBI:29105"/>
    </cofactor>
</comment>
<dbReference type="Gene3D" id="3.20.20.140">
    <property type="entry name" value="Metal-dependent hydrolases"/>
    <property type="match status" value="1"/>
</dbReference>
<keyword evidence="8" id="KW-1185">Reference proteome</keyword>
<organism evidence="7 8">
    <name type="scientific">Hapsidospora chrysogenum (strain ATCC 11550 / CBS 779.69 / DSM 880 / IAM 14645 / JCM 23072 / IMI 49137)</name>
    <name type="common">Acremonium chrysogenum</name>
    <dbReference type="NCBI Taxonomy" id="857340"/>
    <lineage>
        <taxon>Eukaryota</taxon>
        <taxon>Fungi</taxon>
        <taxon>Dikarya</taxon>
        <taxon>Ascomycota</taxon>
        <taxon>Pezizomycotina</taxon>
        <taxon>Sordariomycetes</taxon>
        <taxon>Hypocreomycetidae</taxon>
        <taxon>Hypocreales</taxon>
        <taxon>Bionectriaceae</taxon>
        <taxon>Hapsidospora</taxon>
    </lineage>
</organism>
<protein>
    <submittedName>
        <fullName evidence="7">5-methylthioadenosine/S-adenosylhomocysteine deaminase-like protein</fullName>
    </submittedName>
</protein>
<gene>
    <name evidence="7" type="ORF">ACRE_016890</name>
</gene>
<dbReference type="Gene3D" id="2.30.40.10">
    <property type="entry name" value="Urease, subunit C, domain 1"/>
    <property type="match status" value="1"/>
</dbReference>
<accession>A0A086TDV9</accession>
<dbReference type="GO" id="GO:0005829">
    <property type="term" value="C:cytosol"/>
    <property type="evidence" value="ECO:0007669"/>
    <property type="project" value="TreeGrafter"/>
</dbReference>
<keyword evidence="2" id="KW-0479">Metal-binding</keyword>
<evidence type="ECO:0000256" key="5">
    <source>
        <dbReference type="SAM" id="SignalP"/>
    </source>
</evidence>
<dbReference type="Pfam" id="PF01979">
    <property type="entry name" value="Amidohydro_1"/>
    <property type="match status" value="1"/>
</dbReference>
<evidence type="ECO:0000256" key="2">
    <source>
        <dbReference type="ARBA" id="ARBA00022723"/>
    </source>
</evidence>
<dbReference type="Proteomes" id="UP000029964">
    <property type="component" value="Unassembled WGS sequence"/>
</dbReference>
<dbReference type="OrthoDB" id="194468at2759"/>
<dbReference type="HOGENOM" id="CLU_012358_11_1_1"/>
<evidence type="ECO:0000313" key="7">
    <source>
        <dbReference type="EMBL" id="KFH47541.1"/>
    </source>
</evidence>
<feature type="chain" id="PRO_5001815556" evidence="5">
    <location>
        <begin position="23"/>
        <end position="509"/>
    </location>
</feature>
<keyword evidence="5" id="KW-0732">Signal</keyword>
<dbReference type="AlphaFoldDB" id="A0A086TDV9"/>
<keyword evidence="3" id="KW-0378">Hydrolase</keyword>
<evidence type="ECO:0000256" key="1">
    <source>
        <dbReference type="ARBA" id="ARBA00001947"/>
    </source>
</evidence>
<evidence type="ECO:0000259" key="6">
    <source>
        <dbReference type="Pfam" id="PF01979"/>
    </source>
</evidence>
<evidence type="ECO:0000313" key="8">
    <source>
        <dbReference type="Proteomes" id="UP000029964"/>
    </source>
</evidence>
<dbReference type="GO" id="GO:0046872">
    <property type="term" value="F:metal ion binding"/>
    <property type="evidence" value="ECO:0007669"/>
    <property type="project" value="UniProtKB-KW"/>
</dbReference>
<name>A0A086TDV9_HAPC1</name>
<dbReference type="PANTHER" id="PTHR11271">
    <property type="entry name" value="GUANINE DEAMINASE"/>
    <property type="match status" value="1"/>
</dbReference>
<dbReference type="EMBL" id="JPKY01000009">
    <property type="protein sequence ID" value="KFH47541.1"/>
    <property type="molecule type" value="Genomic_DNA"/>
</dbReference>
<evidence type="ECO:0000256" key="3">
    <source>
        <dbReference type="ARBA" id="ARBA00022801"/>
    </source>
</evidence>
<sequence>MRCSKTAWAFTTLGLGNGLAQAASTLFAGGTIVAFDKDTESLKVIRDGSVLVTDDRIAAVSEDAAPENLPNGTTKVDVTGQIITPGFVDTHRHGWQTAFKTIASNTTLAEYIGRYGEFAAAASFEPEDVYLGQLTGLYESLNGGVTTTLDHAHHTWSNETAYAGLNASIESGARVFWAYAFHNVTSLNYTIADQFPNFRDIAESAPFRGTPTELGVSFDYWGPNPNVPEAQHIVDIIREYNVSVLTTHTVGGPWGYDNLPSDLHAFGILNDTVPVVFSHASFITANDVQLLRSSGQYISITPESEMHYGHTHPHSYIIQDQAALGIDTHFTFSADILTQARIWLQHARYHFFDEVLSQWNIASRNPMSVNQAFLLATRAGGQALRRDDIGVIAEGAKADLVVWDANNSPSLLGWVDPVAAVMLHASVGDVLHVLVDGKFAKRDGKLVAPNYADVRKRFLKSAKKIQDTWRQMPYPPAEGEWSSGAPYEAPRIADVVSGEGNGYGQQFLD</sequence>
<dbReference type="SUPFAM" id="SSF51338">
    <property type="entry name" value="Composite domain of metallo-dependent hydrolases"/>
    <property type="match status" value="1"/>
</dbReference>
<dbReference type="InterPro" id="IPR011059">
    <property type="entry name" value="Metal-dep_hydrolase_composite"/>
</dbReference>
<feature type="signal peptide" evidence="5">
    <location>
        <begin position="1"/>
        <end position="22"/>
    </location>
</feature>
<reference evidence="8" key="1">
    <citation type="journal article" date="2014" name="Genome Announc.">
        <title>Genome sequence and annotation of Acremonium chrysogenum, producer of the beta-lactam antibiotic cephalosporin C.</title>
        <authorList>
            <person name="Terfehr D."/>
            <person name="Dahlmann T.A."/>
            <person name="Specht T."/>
            <person name="Zadra I."/>
            <person name="Kuernsteiner H."/>
            <person name="Kueck U."/>
        </authorList>
    </citation>
    <scope>NUCLEOTIDE SEQUENCE [LARGE SCALE GENOMIC DNA]</scope>
    <source>
        <strain evidence="8">ATCC 11550 / CBS 779.69 / DSM 880 / IAM 14645 / JCM 23072 / IMI 49137</strain>
    </source>
</reference>
<dbReference type="STRING" id="857340.A0A086TDV9"/>
<evidence type="ECO:0000256" key="4">
    <source>
        <dbReference type="ARBA" id="ARBA00022833"/>
    </source>
</evidence>
<proteinExistence type="predicted"/>
<dbReference type="InterPro" id="IPR051607">
    <property type="entry name" value="Metallo-dep_hydrolases"/>
</dbReference>
<feature type="domain" description="Amidohydrolase-related" evidence="6">
    <location>
        <begin position="82"/>
        <end position="438"/>
    </location>
</feature>
<keyword evidence="4" id="KW-0862">Zinc</keyword>
<dbReference type="GO" id="GO:0019239">
    <property type="term" value="F:deaminase activity"/>
    <property type="evidence" value="ECO:0007669"/>
    <property type="project" value="TreeGrafter"/>
</dbReference>
<dbReference type="SUPFAM" id="SSF51556">
    <property type="entry name" value="Metallo-dependent hydrolases"/>
    <property type="match status" value="1"/>
</dbReference>
<dbReference type="InterPro" id="IPR006680">
    <property type="entry name" value="Amidohydro-rel"/>
</dbReference>
<dbReference type="PANTHER" id="PTHR11271:SF37">
    <property type="entry name" value="FAMILY PROTEIN, PUTATIVE (AFU_ORTHOLOGUE AFUA_4G00460)-RELATED"/>
    <property type="match status" value="1"/>
</dbReference>
<comment type="caution">
    <text evidence="7">The sequence shown here is derived from an EMBL/GenBank/DDBJ whole genome shotgun (WGS) entry which is preliminary data.</text>
</comment>